<evidence type="ECO:0000259" key="2">
    <source>
        <dbReference type="Pfam" id="PF02836"/>
    </source>
</evidence>
<dbReference type="GO" id="GO:0019391">
    <property type="term" value="P:glucuronoside catabolic process"/>
    <property type="evidence" value="ECO:0007669"/>
    <property type="project" value="TreeGrafter"/>
</dbReference>
<dbReference type="STRING" id="387005.A0A183HRU1"/>
<feature type="domain" description="Glycoside hydrolase family 2 catalytic" evidence="2">
    <location>
        <begin position="2"/>
        <end position="84"/>
    </location>
</feature>
<dbReference type="GO" id="GO:0005615">
    <property type="term" value="C:extracellular space"/>
    <property type="evidence" value="ECO:0007669"/>
    <property type="project" value="TreeGrafter"/>
</dbReference>
<dbReference type="InterPro" id="IPR017853">
    <property type="entry name" value="GH"/>
</dbReference>
<evidence type="ECO:0000256" key="1">
    <source>
        <dbReference type="ARBA" id="ARBA00007401"/>
    </source>
</evidence>
<dbReference type="Pfam" id="PF02836">
    <property type="entry name" value="Glyco_hydro_2_C"/>
    <property type="match status" value="1"/>
</dbReference>
<name>A0A183HRU1_9BILA</name>
<keyword evidence="4" id="KW-1185">Reference proteome</keyword>
<dbReference type="GO" id="GO:0005975">
    <property type="term" value="P:carbohydrate metabolic process"/>
    <property type="evidence" value="ECO:0007669"/>
    <property type="project" value="InterPro"/>
</dbReference>
<evidence type="ECO:0000313" key="3">
    <source>
        <dbReference type="EMBL" id="VDO66675.1"/>
    </source>
</evidence>
<gene>
    <name evidence="3" type="ORF">OFLC_LOCUS10209</name>
</gene>
<evidence type="ECO:0000313" key="5">
    <source>
        <dbReference type="WBParaSite" id="OFLC_0001020201-mRNA-1"/>
    </source>
</evidence>
<protein>
    <submittedName>
        <fullName evidence="5">Glyco_hydro_2_C domain-containing protein</fullName>
    </submittedName>
</protein>
<dbReference type="WBParaSite" id="OFLC_0001020201-mRNA-1">
    <property type="protein sequence ID" value="OFLC_0001020201-mRNA-1"/>
    <property type="gene ID" value="OFLC_0001020201"/>
</dbReference>
<dbReference type="PANTHER" id="PTHR10066:SF67">
    <property type="entry name" value="BETA-GLUCURONIDASE"/>
    <property type="match status" value="1"/>
</dbReference>
<dbReference type="InterPro" id="IPR006103">
    <property type="entry name" value="Glyco_hydro_2_cat"/>
</dbReference>
<dbReference type="GO" id="GO:0030246">
    <property type="term" value="F:carbohydrate binding"/>
    <property type="evidence" value="ECO:0007669"/>
    <property type="project" value="TreeGrafter"/>
</dbReference>
<sequence>MLEWMNGNCFRTSHYPYSEEMASEADRRGIAVITETPAVGMSYFTKQNQLLHAEIIRELIERDRNHPSTIMWSLANEPVSSDLAARSYFRFSSIPFEFSIFF</sequence>
<dbReference type="Gene3D" id="3.20.20.80">
    <property type="entry name" value="Glycosidases"/>
    <property type="match status" value="1"/>
</dbReference>
<dbReference type="GO" id="GO:0004566">
    <property type="term" value="F:beta-glucuronidase activity"/>
    <property type="evidence" value="ECO:0007669"/>
    <property type="project" value="TreeGrafter"/>
</dbReference>
<reference evidence="3 4" key="2">
    <citation type="submission" date="2018-11" db="EMBL/GenBank/DDBJ databases">
        <authorList>
            <consortium name="Pathogen Informatics"/>
        </authorList>
    </citation>
    <scope>NUCLEOTIDE SEQUENCE [LARGE SCALE GENOMIC DNA]</scope>
</reference>
<dbReference type="AlphaFoldDB" id="A0A183HRU1"/>
<dbReference type="SUPFAM" id="SSF51445">
    <property type="entry name" value="(Trans)glycosidases"/>
    <property type="match status" value="1"/>
</dbReference>
<accession>A0A183HRU1</accession>
<dbReference type="PANTHER" id="PTHR10066">
    <property type="entry name" value="BETA-GLUCURONIDASE"/>
    <property type="match status" value="1"/>
</dbReference>
<organism evidence="5">
    <name type="scientific">Onchocerca flexuosa</name>
    <dbReference type="NCBI Taxonomy" id="387005"/>
    <lineage>
        <taxon>Eukaryota</taxon>
        <taxon>Metazoa</taxon>
        <taxon>Ecdysozoa</taxon>
        <taxon>Nematoda</taxon>
        <taxon>Chromadorea</taxon>
        <taxon>Rhabditida</taxon>
        <taxon>Spirurina</taxon>
        <taxon>Spiruromorpha</taxon>
        <taxon>Filarioidea</taxon>
        <taxon>Onchocercidae</taxon>
        <taxon>Onchocerca</taxon>
    </lineage>
</organism>
<dbReference type="Proteomes" id="UP000267606">
    <property type="component" value="Unassembled WGS sequence"/>
</dbReference>
<comment type="similarity">
    <text evidence="1">Belongs to the glycosyl hydrolase 2 family.</text>
</comment>
<evidence type="ECO:0000313" key="4">
    <source>
        <dbReference type="Proteomes" id="UP000267606"/>
    </source>
</evidence>
<proteinExistence type="inferred from homology"/>
<dbReference type="EMBL" id="UZAJ01013351">
    <property type="protein sequence ID" value="VDO66675.1"/>
    <property type="molecule type" value="Genomic_DNA"/>
</dbReference>
<reference evidence="5" key="1">
    <citation type="submission" date="2016-06" db="UniProtKB">
        <authorList>
            <consortium name="WormBaseParasite"/>
        </authorList>
    </citation>
    <scope>IDENTIFICATION</scope>
</reference>